<evidence type="ECO:0000313" key="2">
    <source>
        <dbReference type="EMBL" id="KPA45270.1"/>
    </source>
</evidence>
<evidence type="ECO:0000256" key="1">
    <source>
        <dbReference type="SAM" id="MobiDB-lite"/>
    </source>
</evidence>
<reference evidence="2 3" key="1">
    <citation type="submission" date="2015-04" db="EMBL/GenBank/DDBJ databases">
        <title>The draft genome sequence of Fusarium langsethiae, a T-2/HT-2 mycotoxin producer.</title>
        <authorList>
            <person name="Lysoe E."/>
            <person name="Divon H.H."/>
            <person name="Terzi V."/>
            <person name="Orru L."/>
            <person name="Lamontanara A."/>
            <person name="Kolseth A.-K."/>
            <person name="Frandsen R.J."/>
            <person name="Nielsen K."/>
            <person name="Thrane U."/>
        </authorList>
    </citation>
    <scope>NUCLEOTIDE SEQUENCE [LARGE SCALE GENOMIC DNA]</scope>
    <source>
        <strain evidence="2 3">Fl201059</strain>
    </source>
</reference>
<sequence length="451" mass="49908">MSCALRLPTIRVVANPANVELTATSSLNIDPPHGAQNIKNAKDLLSAVTNSHLWISRIGACCIEVSFAIDGRPILECAHLERVAESISNSEIWDCLGIRLEYNRSLPTSLPGLLSFSIQHPDLSSALVAPASAWTTPFRSLLIVLDVRRLDEQQGPPKKAPRTRKRQKRMSNAGEKAGPRLENDLLRSLEPTDQNSIETFIFSLNFPSNCDRRKLAQVNGRMESATCAEVLEDLHSLSLLDILLEQLTLATEKTYKGYHVWGCGSDYCLTKLAPGVFHVPFLKNISGRAQLLPVITMSLARMQHAESPAIRQKVAALPPSGGTVFRSRNELEDSMSSIERRAWEVLLAHVQTPSPAKKRRGKRSMPYTMTPYATSLETLITNEQPVTATGKRLPETCAYAKQDSQESTIMSVSWNAIASSSTHLQYGHAEENPCDFQTLDQWLSCDNGIQH</sequence>
<dbReference type="EMBL" id="JXCE01000015">
    <property type="protein sequence ID" value="KPA45270.1"/>
    <property type="molecule type" value="Genomic_DNA"/>
</dbReference>
<protein>
    <submittedName>
        <fullName evidence="2">Uncharacterized protein</fullName>
    </submittedName>
</protein>
<name>A0A0M9F3N4_FUSLA</name>
<organism evidence="2 3">
    <name type="scientific">Fusarium langsethiae</name>
    <dbReference type="NCBI Taxonomy" id="179993"/>
    <lineage>
        <taxon>Eukaryota</taxon>
        <taxon>Fungi</taxon>
        <taxon>Dikarya</taxon>
        <taxon>Ascomycota</taxon>
        <taxon>Pezizomycotina</taxon>
        <taxon>Sordariomycetes</taxon>
        <taxon>Hypocreomycetidae</taxon>
        <taxon>Hypocreales</taxon>
        <taxon>Nectriaceae</taxon>
        <taxon>Fusarium</taxon>
    </lineage>
</organism>
<dbReference type="OrthoDB" id="4898608at2759"/>
<gene>
    <name evidence="2" type="ORF">FLAG1_01765</name>
</gene>
<accession>A0A0M9F3N4</accession>
<feature type="compositionally biased region" description="Basic residues" evidence="1">
    <location>
        <begin position="159"/>
        <end position="169"/>
    </location>
</feature>
<dbReference type="AlphaFoldDB" id="A0A0M9F3N4"/>
<evidence type="ECO:0000313" key="3">
    <source>
        <dbReference type="Proteomes" id="UP000037904"/>
    </source>
</evidence>
<keyword evidence="3" id="KW-1185">Reference proteome</keyword>
<dbReference type="Proteomes" id="UP000037904">
    <property type="component" value="Unassembled WGS sequence"/>
</dbReference>
<comment type="caution">
    <text evidence="2">The sequence shown here is derived from an EMBL/GenBank/DDBJ whole genome shotgun (WGS) entry which is preliminary data.</text>
</comment>
<feature type="region of interest" description="Disordered" evidence="1">
    <location>
        <begin position="153"/>
        <end position="185"/>
    </location>
</feature>
<proteinExistence type="predicted"/>